<organism evidence="2 3">
    <name type="scientific">Aromia moschata</name>
    <dbReference type="NCBI Taxonomy" id="1265417"/>
    <lineage>
        <taxon>Eukaryota</taxon>
        <taxon>Metazoa</taxon>
        <taxon>Ecdysozoa</taxon>
        <taxon>Arthropoda</taxon>
        <taxon>Hexapoda</taxon>
        <taxon>Insecta</taxon>
        <taxon>Pterygota</taxon>
        <taxon>Neoptera</taxon>
        <taxon>Endopterygota</taxon>
        <taxon>Coleoptera</taxon>
        <taxon>Polyphaga</taxon>
        <taxon>Cucujiformia</taxon>
        <taxon>Chrysomeloidea</taxon>
        <taxon>Cerambycidae</taxon>
        <taxon>Cerambycinae</taxon>
        <taxon>Callichromatini</taxon>
        <taxon>Aromia</taxon>
    </lineage>
</organism>
<sequence>MCVNTCRVLNHHQPGELSNSISGRNNQNICLIRRSFTNKRIQIISDSQAALKALGAVEIHSEAVKDCMDSLTQLAEHNSITLKWMRGHQGHEGNERGDFIAKKGTEVPLIGPEPTSLGKIAKIDTALNAVVCRAGIRALGQFELGAHAPRGRIAPNYTVCVKPTDKKQPQTHRRRKLRAPPFPPIGDYNYKVFKYAIK</sequence>
<name>A0AAV8YJI5_9CUCU</name>
<comment type="caution">
    <text evidence="2">The sequence shown here is derived from an EMBL/GenBank/DDBJ whole genome shotgun (WGS) entry which is preliminary data.</text>
</comment>
<keyword evidence="3" id="KW-1185">Reference proteome</keyword>
<evidence type="ECO:0000313" key="2">
    <source>
        <dbReference type="EMBL" id="KAJ8950828.1"/>
    </source>
</evidence>
<gene>
    <name evidence="2" type="ORF">NQ318_012692</name>
</gene>
<dbReference type="Pfam" id="PF00075">
    <property type="entry name" value="RNase_H"/>
    <property type="match status" value="1"/>
</dbReference>
<proteinExistence type="predicted"/>
<dbReference type="GO" id="GO:0003676">
    <property type="term" value="F:nucleic acid binding"/>
    <property type="evidence" value="ECO:0007669"/>
    <property type="project" value="InterPro"/>
</dbReference>
<feature type="domain" description="RNase H type-1" evidence="1">
    <location>
        <begin position="1"/>
        <end position="106"/>
    </location>
</feature>
<dbReference type="Gene3D" id="3.30.420.10">
    <property type="entry name" value="Ribonuclease H-like superfamily/Ribonuclease H"/>
    <property type="match status" value="1"/>
</dbReference>
<reference evidence="2" key="1">
    <citation type="journal article" date="2023" name="Insect Mol. Biol.">
        <title>Genome sequencing provides insights into the evolution of gene families encoding plant cell wall-degrading enzymes in longhorned beetles.</title>
        <authorList>
            <person name="Shin N.R."/>
            <person name="Okamura Y."/>
            <person name="Kirsch R."/>
            <person name="Pauchet Y."/>
        </authorList>
    </citation>
    <scope>NUCLEOTIDE SEQUENCE</scope>
    <source>
        <strain evidence="2">AMC_N1</strain>
    </source>
</reference>
<dbReference type="PROSITE" id="PS50879">
    <property type="entry name" value="RNASE_H_1"/>
    <property type="match status" value="1"/>
</dbReference>
<dbReference type="InterPro" id="IPR012337">
    <property type="entry name" value="RNaseH-like_sf"/>
</dbReference>
<dbReference type="GO" id="GO:0004523">
    <property type="term" value="F:RNA-DNA hybrid ribonuclease activity"/>
    <property type="evidence" value="ECO:0007669"/>
    <property type="project" value="InterPro"/>
</dbReference>
<dbReference type="InterPro" id="IPR002156">
    <property type="entry name" value="RNaseH_domain"/>
</dbReference>
<dbReference type="SUPFAM" id="SSF53098">
    <property type="entry name" value="Ribonuclease H-like"/>
    <property type="match status" value="1"/>
</dbReference>
<protein>
    <recommendedName>
        <fullName evidence="1">RNase H type-1 domain-containing protein</fullName>
    </recommendedName>
</protein>
<dbReference type="InterPro" id="IPR036397">
    <property type="entry name" value="RNaseH_sf"/>
</dbReference>
<evidence type="ECO:0000313" key="3">
    <source>
        <dbReference type="Proteomes" id="UP001162162"/>
    </source>
</evidence>
<evidence type="ECO:0000259" key="1">
    <source>
        <dbReference type="PROSITE" id="PS50879"/>
    </source>
</evidence>
<dbReference type="Proteomes" id="UP001162162">
    <property type="component" value="Unassembled WGS sequence"/>
</dbReference>
<dbReference type="EMBL" id="JAPWTK010000094">
    <property type="protein sequence ID" value="KAJ8950828.1"/>
    <property type="molecule type" value="Genomic_DNA"/>
</dbReference>
<dbReference type="AlphaFoldDB" id="A0AAV8YJI5"/>
<accession>A0AAV8YJI5</accession>